<gene>
    <name evidence="1" type="ORF">EGT71_22135</name>
</gene>
<proteinExistence type="predicted"/>
<sequence length="183" mass="20266">MQTLIYQNHNSFSPPAMIYQNRGESEKSGPDLAGVRAAVRAWAAGCRNREYVAALIAEEWRSTGGEGLSIPTDSHRQMQKIFRWIDGDTDYAAENVRQLTPAIMAVLPLKFRSHLMPVDCSAARLASKLKEDSEASQAVMLNAPQHERWKEISESIVATARVDGPDSIAPIMAMVHKMLGMDL</sequence>
<evidence type="ECO:0000313" key="2">
    <source>
        <dbReference type="Proteomes" id="UP000275331"/>
    </source>
</evidence>
<dbReference type="AlphaFoldDB" id="A0A427UNN9"/>
<dbReference type="Pfam" id="PF06254">
    <property type="entry name" value="YdaT_toxin"/>
    <property type="match status" value="1"/>
</dbReference>
<dbReference type="InterPro" id="IPR037042">
    <property type="entry name" value="YdaT-like_sf"/>
</dbReference>
<dbReference type="EMBL" id="RHXB01000020">
    <property type="protein sequence ID" value="RSE22138.1"/>
    <property type="molecule type" value="Genomic_DNA"/>
</dbReference>
<accession>A0A427UNN9</accession>
<comment type="caution">
    <text evidence="1">The sequence shown here is derived from an EMBL/GenBank/DDBJ whole genome shotgun (WGS) entry which is preliminary data.</text>
</comment>
<name>A0A427UNN9_9ENTR</name>
<organism evidence="1 2">
    <name type="scientific">Atlantibacter subterraneus</name>
    <dbReference type="NCBI Taxonomy" id="255519"/>
    <lineage>
        <taxon>Bacteria</taxon>
        <taxon>Pseudomonadati</taxon>
        <taxon>Pseudomonadota</taxon>
        <taxon>Gammaproteobacteria</taxon>
        <taxon>Enterobacterales</taxon>
        <taxon>Enterobacteriaceae</taxon>
        <taxon>Atlantibacter</taxon>
    </lineage>
</organism>
<dbReference type="Gene3D" id="1.10.3600.10">
    <property type="entry name" value="Putative bacterial toxin ydaT"/>
    <property type="match status" value="1"/>
</dbReference>
<evidence type="ECO:0000313" key="1">
    <source>
        <dbReference type="EMBL" id="RSE22138.1"/>
    </source>
</evidence>
<protein>
    <submittedName>
        <fullName evidence="1">Uncharacterized protein</fullName>
    </submittedName>
</protein>
<reference evidence="1 2" key="1">
    <citation type="submission" date="2018-10" db="EMBL/GenBank/DDBJ databases">
        <title>Transmission dynamics of multidrug resistant bacteria on intensive care unit surfaces.</title>
        <authorList>
            <person name="D'Souza A.W."/>
            <person name="Potter R.F."/>
            <person name="Wallace M."/>
            <person name="Shupe A."/>
            <person name="Patel S."/>
            <person name="Sun S."/>
            <person name="Gul D."/>
            <person name="Kwon J.H."/>
            <person name="Andleeb S."/>
            <person name="Burnham C.-A.D."/>
            <person name="Dantas G."/>
        </authorList>
    </citation>
    <scope>NUCLEOTIDE SEQUENCE [LARGE SCALE GENOMIC DNA]</scope>
    <source>
        <strain evidence="1 2">AS_373</strain>
    </source>
</reference>
<dbReference type="RefSeq" id="WP_125295635.1">
    <property type="nucleotide sequence ID" value="NZ_RHWZ01000021.1"/>
</dbReference>
<dbReference type="OrthoDB" id="6423929at2"/>
<dbReference type="Proteomes" id="UP000275331">
    <property type="component" value="Unassembled WGS sequence"/>
</dbReference>
<dbReference type="InterPro" id="IPR009364">
    <property type="entry name" value="YdaT-like"/>
</dbReference>